<sequence length="119" mass="12834">MVRAACEAGTGDVEVGARGFAERSVRLLLEVVDRRRNVDQLCSVADRRVVESVRTMLVRGLAPGAGLGSAALKQVRVVVAGSAGAEVFASYERGSRTFALAGRVELSRGRWWLVALRMF</sequence>
<comment type="caution">
    <text evidence="1">The sequence shown here is derived from an EMBL/GenBank/DDBJ whole genome shotgun (WGS) entry which is preliminary data.</text>
</comment>
<dbReference type="RefSeq" id="WP_378553163.1">
    <property type="nucleotide sequence ID" value="NZ_JBHSBA010000014.1"/>
</dbReference>
<keyword evidence="2" id="KW-1185">Reference proteome</keyword>
<evidence type="ECO:0000313" key="2">
    <source>
        <dbReference type="Proteomes" id="UP001595767"/>
    </source>
</evidence>
<organism evidence="1 2">
    <name type="scientific">Nocardia rhizosphaerae</name>
    <dbReference type="NCBI Taxonomy" id="1691571"/>
    <lineage>
        <taxon>Bacteria</taxon>
        <taxon>Bacillati</taxon>
        <taxon>Actinomycetota</taxon>
        <taxon>Actinomycetes</taxon>
        <taxon>Mycobacteriales</taxon>
        <taxon>Nocardiaceae</taxon>
        <taxon>Nocardia</taxon>
    </lineage>
</organism>
<evidence type="ECO:0000313" key="1">
    <source>
        <dbReference type="EMBL" id="MFC4127257.1"/>
    </source>
</evidence>
<gene>
    <name evidence="1" type="ORF">ACFOW8_20205</name>
</gene>
<accession>A0ABV8LA78</accession>
<reference evidence="2" key="1">
    <citation type="journal article" date="2019" name="Int. J. Syst. Evol. Microbiol.">
        <title>The Global Catalogue of Microorganisms (GCM) 10K type strain sequencing project: providing services to taxonomists for standard genome sequencing and annotation.</title>
        <authorList>
            <consortium name="The Broad Institute Genomics Platform"/>
            <consortium name="The Broad Institute Genome Sequencing Center for Infectious Disease"/>
            <person name="Wu L."/>
            <person name="Ma J."/>
        </authorList>
    </citation>
    <scope>NUCLEOTIDE SEQUENCE [LARGE SCALE GENOMIC DNA]</scope>
    <source>
        <strain evidence="2">CGMCC 4.7204</strain>
    </source>
</reference>
<dbReference type="Pfam" id="PF20060">
    <property type="entry name" value="DUF6459"/>
    <property type="match status" value="1"/>
</dbReference>
<proteinExistence type="predicted"/>
<dbReference type="EMBL" id="JBHSBA010000014">
    <property type="protein sequence ID" value="MFC4127257.1"/>
    <property type="molecule type" value="Genomic_DNA"/>
</dbReference>
<dbReference type="InterPro" id="IPR045596">
    <property type="entry name" value="DUF6459"/>
</dbReference>
<protein>
    <submittedName>
        <fullName evidence="1">Rv3235 family protein</fullName>
    </submittedName>
</protein>
<dbReference type="Proteomes" id="UP001595767">
    <property type="component" value="Unassembled WGS sequence"/>
</dbReference>
<name>A0ABV8LA78_9NOCA</name>